<keyword evidence="10" id="KW-1185">Reference proteome</keyword>
<dbReference type="Pfam" id="PF12704">
    <property type="entry name" value="MacB_PCD"/>
    <property type="match status" value="2"/>
</dbReference>
<feature type="domain" description="MacB-like periplasmic core" evidence="8">
    <location>
        <begin position="94"/>
        <end position="312"/>
    </location>
</feature>
<reference evidence="9 10" key="1">
    <citation type="submission" date="2021-03" db="EMBL/GenBank/DDBJ databases">
        <title>novel species isolated from a fishpond in China.</title>
        <authorList>
            <person name="Lu H."/>
            <person name="Cai Z."/>
        </authorList>
    </citation>
    <scope>NUCLEOTIDE SEQUENCE [LARGE SCALE GENOMIC DNA]</scope>
    <source>
        <strain evidence="9 10">JCM 31546</strain>
    </source>
</reference>
<evidence type="ECO:0000256" key="1">
    <source>
        <dbReference type="ARBA" id="ARBA00004651"/>
    </source>
</evidence>
<evidence type="ECO:0000259" key="7">
    <source>
        <dbReference type="Pfam" id="PF02687"/>
    </source>
</evidence>
<evidence type="ECO:0000313" key="9">
    <source>
        <dbReference type="EMBL" id="MBN7803359.1"/>
    </source>
</evidence>
<keyword evidence="2" id="KW-1003">Cell membrane</keyword>
<proteinExistence type="predicted"/>
<evidence type="ECO:0000256" key="6">
    <source>
        <dbReference type="SAM" id="Phobius"/>
    </source>
</evidence>
<comment type="subcellular location">
    <subcellularLocation>
        <location evidence="1">Cell membrane</location>
        <topology evidence="1">Multi-pass membrane protein</topology>
    </subcellularLocation>
</comment>
<feature type="transmembrane region" description="Helical" evidence="6">
    <location>
        <begin position="95"/>
        <end position="115"/>
    </location>
</feature>
<feature type="transmembrane region" description="Helical" evidence="6">
    <location>
        <begin position="742"/>
        <end position="768"/>
    </location>
</feature>
<sequence length="868" mass="98478">MKTSPPKRPLQFLRWFCREDYLEEIEGDLIEVFGREVEGSPRKARWKFSWNVIKYFRPGFIKKMGVFEPRNNYGMYRNYLKVSFRVFNRERMYSLINVFGLALGFACCLLIFLFIKDELSYDKFHKDSDQIYRVASAYMRQGKWEPYGSNSWRTADLIKANFGEIQQLIRIRDDSEVFVYEEKQIIERKIAYVEENFLEVFNFPLLEGNPTQALKGPNKVVISESAAARYFGNNPAIGKVFDAGDGAFQLEVSAVMKDMPANSHFHFDFLISGETQRQVSPESLFTNVGWDSQYVYIKVEPGTDPAAIDARFPDFINDNLDPFNSSNFKLFLQPLTSIHLESDTGLELEPNGSLKNVYTFSVIAIFILAIACVNYMNLTTARSLRRAKEVGMRKVLGAKRFDLINQFLTESFMMTFLAILLAGGISVSVLELFNQFAGKAFSADLLFQPEILLVIFLAFVIIAMVSGSYPSLVLSAFRPLNSMKGAGKTGKSGFVFRKGLVVLQFIISMGLIAASMIVFKQWQYLKTKELGINQEMMVTIPLQTMERSQLDVFKNELFKKASIKGAGTSNMKLPGWIFNSTPYKAQDEVVDAEAGKSMKIIRVDMDFLSTIEAEFMDGRNFSGEFPADSSASVILNESAVAQLEWKDPIGKWIELGNGQQYTVVGVVKDFHFESLHREIPPTIFIFSPDFLNYAYVRIDGQDVQSSIAHIGEVYSAFVTNRDFSYSFMNEDIAQQYEAEEKFAYIFSIFTVLAIVIACLGTFGLISFSAEQKQKEIGIRKVLGASARQVTYILIREFLTLLLVASLVMWPLTWYLANNWMGSFVYRTQVGIQPFLIATVLAMFIVLLTIGFRALKAALANPVESLRSE</sequence>
<dbReference type="NCBIfam" id="NF038404">
    <property type="entry name" value="perm_prefix_2"/>
    <property type="match status" value="1"/>
</dbReference>
<dbReference type="InterPro" id="IPR050250">
    <property type="entry name" value="Macrolide_Exporter_MacB"/>
</dbReference>
<dbReference type="InterPro" id="IPR003838">
    <property type="entry name" value="ABC3_permease_C"/>
</dbReference>
<evidence type="ECO:0000256" key="4">
    <source>
        <dbReference type="ARBA" id="ARBA00022989"/>
    </source>
</evidence>
<feature type="transmembrane region" description="Helical" evidence="6">
    <location>
        <begin position="498"/>
        <end position="519"/>
    </location>
</feature>
<evidence type="ECO:0000256" key="3">
    <source>
        <dbReference type="ARBA" id="ARBA00022692"/>
    </source>
</evidence>
<comment type="caution">
    <text evidence="9">The sequence shown here is derived from an EMBL/GenBank/DDBJ whole genome shotgun (WGS) entry which is preliminary data.</text>
</comment>
<dbReference type="InterPro" id="IPR025857">
    <property type="entry name" value="MacB_PCD"/>
</dbReference>
<dbReference type="EMBL" id="JAFKCW010000005">
    <property type="protein sequence ID" value="MBN7803359.1"/>
    <property type="molecule type" value="Genomic_DNA"/>
</dbReference>
<protein>
    <submittedName>
        <fullName evidence="9">ABC transporter permease</fullName>
    </submittedName>
</protein>
<evidence type="ECO:0000256" key="5">
    <source>
        <dbReference type="ARBA" id="ARBA00023136"/>
    </source>
</evidence>
<dbReference type="RefSeq" id="WP_206571349.1">
    <property type="nucleotide sequence ID" value="NZ_JAFKCW010000005.1"/>
</dbReference>
<evidence type="ECO:0000313" key="10">
    <source>
        <dbReference type="Proteomes" id="UP000664698"/>
    </source>
</evidence>
<feature type="transmembrane region" description="Helical" evidence="6">
    <location>
        <begin position="789"/>
        <end position="811"/>
    </location>
</feature>
<feature type="transmembrane region" description="Helical" evidence="6">
    <location>
        <begin position="453"/>
        <end position="477"/>
    </location>
</feature>
<keyword evidence="4 6" id="KW-1133">Transmembrane helix</keyword>
<feature type="domain" description="ABC3 transporter permease C-terminal" evidence="7">
    <location>
        <begin position="748"/>
        <end position="855"/>
    </location>
</feature>
<feature type="domain" description="MacB-like periplasmic core" evidence="8">
    <location>
        <begin position="574"/>
        <end position="684"/>
    </location>
</feature>
<dbReference type="Proteomes" id="UP000664698">
    <property type="component" value="Unassembled WGS sequence"/>
</dbReference>
<dbReference type="Pfam" id="PF02687">
    <property type="entry name" value="FtsX"/>
    <property type="match status" value="2"/>
</dbReference>
<keyword evidence="3 6" id="KW-0812">Transmembrane</keyword>
<gene>
    <name evidence="9" type="ORF">J0A67_20960</name>
</gene>
<feature type="domain" description="ABC3 transporter permease C-terminal" evidence="7">
    <location>
        <begin position="362"/>
        <end position="475"/>
    </location>
</feature>
<dbReference type="InterPro" id="IPR047699">
    <property type="entry name" value="Permease_put_prefix"/>
</dbReference>
<feature type="transmembrane region" description="Helical" evidence="6">
    <location>
        <begin position="831"/>
        <end position="851"/>
    </location>
</feature>
<feature type="transmembrane region" description="Helical" evidence="6">
    <location>
        <begin position="357"/>
        <end position="378"/>
    </location>
</feature>
<keyword evidence="5 6" id="KW-0472">Membrane</keyword>
<name>A0ABS3BX27_9BACT</name>
<evidence type="ECO:0000256" key="2">
    <source>
        <dbReference type="ARBA" id="ARBA00022475"/>
    </source>
</evidence>
<feature type="transmembrane region" description="Helical" evidence="6">
    <location>
        <begin position="412"/>
        <end position="433"/>
    </location>
</feature>
<dbReference type="PANTHER" id="PTHR30572">
    <property type="entry name" value="MEMBRANE COMPONENT OF TRANSPORTER-RELATED"/>
    <property type="match status" value="1"/>
</dbReference>
<evidence type="ECO:0000259" key="8">
    <source>
        <dbReference type="Pfam" id="PF12704"/>
    </source>
</evidence>
<dbReference type="PANTHER" id="PTHR30572:SF18">
    <property type="entry name" value="ABC-TYPE MACROLIDE FAMILY EXPORT SYSTEM PERMEASE COMPONENT 2"/>
    <property type="match status" value="1"/>
</dbReference>
<organism evidence="9 10">
    <name type="scientific">Algoriphagus aestuariicola</name>
    <dbReference type="NCBI Taxonomy" id="1852016"/>
    <lineage>
        <taxon>Bacteria</taxon>
        <taxon>Pseudomonadati</taxon>
        <taxon>Bacteroidota</taxon>
        <taxon>Cytophagia</taxon>
        <taxon>Cytophagales</taxon>
        <taxon>Cyclobacteriaceae</taxon>
        <taxon>Algoriphagus</taxon>
    </lineage>
</organism>
<accession>A0ABS3BX27</accession>